<feature type="region of interest" description="Disordered" evidence="1">
    <location>
        <begin position="67"/>
        <end position="94"/>
    </location>
</feature>
<dbReference type="Gramene" id="OPUNC11G05920.1">
    <property type="protein sequence ID" value="OPUNC11G05920.1"/>
    <property type="gene ID" value="OPUNC11G05920"/>
</dbReference>
<evidence type="ECO:0000256" key="1">
    <source>
        <dbReference type="SAM" id="MobiDB-lite"/>
    </source>
</evidence>
<accession>A0A0E0MDK3</accession>
<evidence type="ECO:0000313" key="2">
    <source>
        <dbReference type="EnsemblPlants" id="OPUNC11G05920.1"/>
    </source>
</evidence>
<evidence type="ECO:0000313" key="3">
    <source>
        <dbReference type="Proteomes" id="UP000026962"/>
    </source>
</evidence>
<dbReference type="Proteomes" id="UP000026962">
    <property type="component" value="Chromosome 11"/>
</dbReference>
<protein>
    <submittedName>
        <fullName evidence="2">Uncharacterized protein</fullName>
    </submittedName>
</protein>
<dbReference type="EnsemblPlants" id="OPUNC11G05920.1">
    <property type="protein sequence ID" value="OPUNC11G05920.1"/>
    <property type="gene ID" value="OPUNC11G05920"/>
</dbReference>
<name>A0A0E0MDK3_ORYPU</name>
<keyword evidence="3" id="KW-1185">Reference proteome</keyword>
<organism evidence="2">
    <name type="scientific">Oryza punctata</name>
    <name type="common">Red rice</name>
    <dbReference type="NCBI Taxonomy" id="4537"/>
    <lineage>
        <taxon>Eukaryota</taxon>
        <taxon>Viridiplantae</taxon>
        <taxon>Streptophyta</taxon>
        <taxon>Embryophyta</taxon>
        <taxon>Tracheophyta</taxon>
        <taxon>Spermatophyta</taxon>
        <taxon>Magnoliopsida</taxon>
        <taxon>Liliopsida</taxon>
        <taxon>Poales</taxon>
        <taxon>Poaceae</taxon>
        <taxon>BOP clade</taxon>
        <taxon>Oryzoideae</taxon>
        <taxon>Oryzeae</taxon>
        <taxon>Oryzinae</taxon>
        <taxon>Oryza</taxon>
    </lineage>
</organism>
<dbReference type="AlphaFoldDB" id="A0A0E0MDK3"/>
<dbReference type="HOGENOM" id="CLU_1920496_0_0_1"/>
<reference evidence="2" key="2">
    <citation type="submission" date="2018-05" db="EMBL/GenBank/DDBJ databases">
        <title>OpunRS2 (Oryza punctata Reference Sequence Version 2).</title>
        <authorList>
            <person name="Zhang J."/>
            <person name="Kudrna D."/>
            <person name="Lee S."/>
            <person name="Talag J."/>
            <person name="Welchert J."/>
            <person name="Wing R.A."/>
        </authorList>
    </citation>
    <scope>NUCLEOTIDE SEQUENCE [LARGE SCALE GENOMIC DNA]</scope>
</reference>
<reference evidence="2" key="1">
    <citation type="submission" date="2015-04" db="UniProtKB">
        <authorList>
            <consortium name="EnsemblPlants"/>
        </authorList>
    </citation>
    <scope>IDENTIFICATION</scope>
</reference>
<sequence length="132" mass="14693">MGVQLNPQTFGGTNNKLLLLVLREELLPDLEEKLGLTNASKFQTRVVPVGERDEFRERGYVDAHLQDPLPSPALLATSPVQPRDGASSGGAQTGDFISFTPRGGKVKILLYLYLNIFRDNCFFTLFQSLTFF</sequence>
<proteinExistence type="predicted"/>